<organism evidence="1 2">
    <name type="scientific">Priestia endophytica DSM 13796</name>
    <dbReference type="NCBI Taxonomy" id="1121089"/>
    <lineage>
        <taxon>Bacteria</taxon>
        <taxon>Bacillati</taxon>
        <taxon>Bacillota</taxon>
        <taxon>Bacilli</taxon>
        <taxon>Bacillales</taxon>
        <taxon>Bacillaceae</taxon>
        <taxon>Priestia</taxon>
    </lineage>
</organism>
<reference evidence="1 2" key="1">
    <citation type="submission" date="2016-10" db="EMBL/GenBank/DDBJ databases">
        <authorList>
            <person name="Varghese N."/>
            <person name="Submissions S."/>
        </authorList>
    </citation>
    <scope>NUCLEOTIDE SEQUENCE [LARGE SCALE GENOMIC DNA]</scope>
    <source>
        <strain evidence="1 2">DSM 13796</strain>
    </source>
</reference>
<dbReference type="Proteomes" id="UP000182762">
    <property type="component" value="Unassembled WGS sequence"/>
</dbReference>
<keyword evidence="2" id="KW-1185">Reference proteome</keyword>
<evidence type="ECO:0000313" key="1">
    <source>
        <dbReference type="EMBL" id="SFQ76330.1"/>
    </source>
</evidence>
<name>A0A1I6B5W5_9BACI</name>
<evidence type="ECO:0008006" key="3">
    <source>
        <dbReference type="Google" id="ProtNLM"/>
    </source>
</evidence>
<dbReference type="RefSeq" id="WP_061805567.1">
    <property type="nucleotide sequence ID" value="NZ_FOXX01000008.1"/>
</dbReference>
<sequence>MATISNFPEHFIREHETWHHEHMNMGNLRAGDGIEFLSFHREFMERCLEWYNSQGLNLDWVEPWRAVPNQIKRHQGWTRELEEAENRIRNNPSSFRSGDELGRFLQETSLHDAVHVLGSEVFDDPDFGRISLSPRSTLFYNWHRLIDNWWRSVERG</sequence>
<comment type="caution">
    <text evidence="1">The sequence shown here is derived from an EMBL/GenBank/DDBJ whole genome shotgun (WGS) entry which is preliminary data.</text>
</comment>
<protein>
    <recommendedName>
        <fullName evidence="3">Tyrosinase copper-binding domain-containing protein</fullName>
    </recommendedName>
</protein>
<accession>A0A1I6B5W5</accession>
<dbReference type="GeneID" id="93711913"/>
<evidence type="ECO:0000313" key="2">
    <source>
        <dbReference type="Proteomes" id="UP000182762"/>
    </source>
</evidence>
<gene>
    <name evidence="1" type="ORF">SAMN02745910_03303</name>
</gene>
<dbReference type="EMBL" id="FOXX01000008">
    <property type="protein sequence ID" value="SFQ76330.1"/>
    <property type="molecule type" value="Genomic_DNA"/>
</dbReference>
<proteinExistence type="predicted"/>